<evidence type="ECO:0000313" key="2">
    <source>
        <dbReference type="Proteomes" id="UP000268093"/>
    </source>
</evidence>
<proteinExistence type="predicted"/>
<dbReference type="OrthoDB" id="1700726at2759"/>
<reference evidence="1 2" key="1">
    <citation type="journal article" date="2018" name="New Phytol.">
        <title>Phylogenomics of Endogonaceae and evolution of mycorrhizas within Mucoromycota.</title>
        <authorList>
            <person name="Chang Y."/>
            <person name="Desiro A."/>
            <person name="Na H."/>
            <person name="Sandor L."/>
            <person name="Lipzen A."/>
            <person name="Clum A."/>
            <person name="Barry K."/>
            <person name="Grigoriev I.V."/>
            <person name="Martin F.M."/>
            <person name="Stajich J.E."/>
            <person name="Smith M.E."/>
            <person name="Bonito G."/>
            <person name="Spatafora J.W."/>
        </authorList>
    </citation>
    <scope>NUCLEOTIDE SEQUENCE [LARGE SCALE GENOMIC DNA]</scope>
    <source>
        <strain evidence="1 2">GMNB39</strain>
    </source>
</reference>
<organism evidence="1 2">
    <name type="scientific">Jimgerdemannia flammicorona</name>
    <dbReference type="NCBI Taxonomy" id="994334"/>
    <lineage>
        <taxon>Eukaryota</taxon>
        <taxon>Fungi</taxon>
        <taxon>Fungi incertae sedis</taxon>
        <taxon>Mucoromycota</taxon>
        <taxon>Mucoromycotina</taxon>
        <taxon>Endogonomycetes</taxon>
        <taxon>Endogonales</taxon>
        <taxon>Endogonaceae</taxon>
        <taxon>Jimgerdemannia</taxon>
    </lineage>
</organism>
<evidence type="ECO:0000313" key="1">
    <source>
        <dbReference type="EMBL" id="RUP43972.1"/>
    </source>
</evidence>
<gene>
    <name evidence="1" type="ORF">BC936DRAFT_150124</name>
</gene>
<dbReference type="AlphaFoldDB" id="A0A433CZF3"/>
<name>A0A433CZF3_9FUNG</name>
<dbReference type="EMBL" id="RBNI01009912">
    <property type="protein sequence ID" value="RUP43972.1"/>
    <property type="molecule type" value="Genomic_DNA"/>
</dbReference>
<accession>A0A433CZF3</accession>
<dbReference type="Proteomes" id="UP000268093">
    <property type="component" value="Unassembled WGS sequence"/>
</dbReference>
<keyword evidence="2" id="KW-1185">Reference proteome</keyword>
<comment type="caution">
    <text evidence="1">The sequence shown here is derived from an EMBL/GenBank/DDBJ whole genome shotgun (WGS) entry which is preliminary data.</text>
</comment>
<sequence length="132" mass="14355">MLLTHPSSLLHPSTGCFVNSVIIVTAYDSMPLDAVLHTVTETMSVAIFTEISLANVASQLVRRAPKGQVRAVIYSGHEAESPDEIKQLLAGQEELGYKAVHIEELKSRDIDQSALRGMVEPKTGDTACIMYT</sequence>
<protein>
    <submittedName>
        <fullName evidence="1">Uncharacterized protein</fullName>
    </submittedName>
</protein>